<dbReference type="InterPro" id="IPR035976">
    <property type="entry name" value="Sushi/SCR/CCP_sf"/>
</dbReference>
<dbReference type="Proteomes" id="UP000828390">
    <property type="component" value="Unassembled WGS sequence"/>
</dbReference>
<evidence type="ECO:0000256" key="1">
    <source>
        <dbReference type="ARBA" id="ARBA00022659"/>
    </source>
</evidence>
<feature type="domain" description="Sushi" evidence="6">
    <location>
        <begin position="850"/>
        <end position="907"/>
    </location>
</feature>
<feature type="domain" description="Sushi" evidence="6">
    <location>
        <begin position="502"/>
        <end position="559"/>
    </location>
</feature>
<dbReference type="PANTHER" id="PTHR19325:SF560">
    <property type="entry name" value="SUSHI, VON WILLEBRAND FACTOR TYPE A, EGF AND PENTRAXIN DOMAIN-CONTAINING PROTEIN 1"/>
    <property type="match status" value="1"/>
</dbReference>
<protein>
    <recommendedName>
        <fullName evidence="6">Sushi domain-containing protein</fullName>
    </recommendedName>
</protein>
<feature type="domain" description="Sushi" evidence="6">
    <location>
        <begin position="154"/>
        <end position="211"/>
    </location>
</feature>
<feature type="domain" description="Sushi" evidence="6">
    <location>
        <begin position="676"/>
        <end position="733"/>
    </location>
</feature>
<evidence type="ECO:0000256" key="4">
    <source>
        <dbReference type="ARBA" id="ARBA00023180"/>
    </source>
</evidence>
<reference evidence="7" key="1">
    <citation type="journal article" date="2019" name="bioRxiv">
        <title>The Genome of the Zebra Mussel, Dreissena polymorpha: A Resource for Invasive Species Research.</title>
        <authorList>
            <person name="McCartney M.A."/>
            <person name="Auch B."/>
            <person name="Kono T."/>
            <person name="Mallez S."/>
            <person name="Zhang Y."/>
            <person name="Obille A."/>
            <person name="Becker A."/>
            <person name="Abrahante J.E."/>
            <person name="Garbe J."/>
            <person name="Badalamenti J.P."/>
            <person name="Herman A."/>
            <person name="Mangelson H."/>
            <person name="Liachko I."/>
            <person name="Sullivan S."/>
            <person name="Sone E.D."/>
            <person name="Koren S."/>
            <person name="Silverstein K.A.T."/>
            <person name="Beckman K.B."/>
            <person name="Gohl D.M."/>
        </authorList>
    </citation>
    <scope>NUCLEOTIDE SEQUENCE</scope>
    <source>
        <strain evidence="7">Duluth1</strain>
        <tissue evidence="7">Whole animal</tissue>
    </source>
</reference>
<sequence length="1080" mass="113555">MATPSLLHGTYILVNGTTTYGSIANVYCDDGFKSPVSMVTCLASADWEEVNFILNGAYKLLNTSNTTYASLANVTCDVGYESNANATWATAKCIPNDCGAVPAVLNGIYTLLNTTNTTYGSLANVTCDAGYESNVSQVMCQANATWGHANCIPKDCGSTPVILNGAYKLLNTTNTTYASLANVTCDVGYESNISQIMCQANATWATAKCIPSDCGAILAVLNGRYTLLNTTNTTYGSLANVTCDAGYESNVSQVMCQANATWGHANCIPKDCGSTPVILNGAYKLLNTTNTTYASLANVTCDVGYESNVSQIMCQANATWATAKCIPNDCVAVPAVLNGRYTLLNTTNTTYGSLANVICDAGYESNVSQVMCQANATWGHVNCIPKDCGSTPVILNGAYKLLRTFNTTYASLANVTCDVGYESNVSQIMCQANATWATAKCIPNDCGAVPAVLNGRYTLLNTTNTTYGSLANVICDAGYESNVSQVMCQANATWGHANCIPKDCGSTPVILNGAYKLLNTSNTTYASLANVTCDVGYESNVSQIMCQANATWATAKCIPNDCGAVPAVLNGRYTLLNTTNTTYGSLANVTCDAGYESNVSQVMCQANATWGHANCIPKDCGSTPVILNGAYKLLSTSNTTYASLANVTCDVGYESNVSQIICQANATWATAKCIPNDCGAVPAVLNGRYTLLNTTNTTYGSLANVTCDAGYESNVSQVMCQANATWGHANCIPKDCGSTPVILNGAYKLLSTSNTTYASLANVTCDVGYESNVSLIMCQANATWAKAKCIPNDCGAVPAVLNGRYTLLNTTNTTYGSLANVTCDAGYESNVSQVMCQANATWGHANCIPKDCGSTPVILNGAYKLLNTFNTTYASLANVTCDVGYESNVSQIMCQANATWATAKCIPNYCGAVPAVFNGRYTLLNTTNTTYGSLANVTCDAGYESNVSQVMCQANATWGHANCIPKDCGSTPVILNGAYNILSTSNTTYASLANVTCDVGYESNVSQIMCQANATWATAKCIPNVILNGAYKLLSTSNTTYASLANVTCDANATWATAKCIPNGNIYSFDLIAISNGFHT</sequence>
<feature type="domain" description="Sushi" evidence="6">
    <location>
        <begin position="96"/>
        <end position="153"/>
    </location>
</feature>
<dbReference type="SUPFAM" id="SSF57535">
    <property type="entry name" value="Complement control module/SCR domain"/>
    <property type="match status" value="16"/>
</dbReference>
<evidence type="ECO:0000313" key="8">
    <source>
        <dbReference type="Proteomes" id="UP000828390"/>
    </source>
</evidence>
<dbReference type="AlphaFoldDB" id="A0A9D4CIQ9"/>
<feature type="domain" description="Sushi" evidence="6">
    <location>
        <begin position="270"/>
        <end position="327"/>
    </location>
</feature>
<evidence type="ECO:0000256" key="5">
    <source>
        <dbReference type="PROSITE-ProRule" id="PRU00302"/>
    </source>
</evidence>
<keyword evidence="8" id="KW-1185">Reference proteome</keyword>
<feature type="domain" description="Sushi" evidence="6">
    <location>
        <begin position="444"/>
        <end position="501"/>
    </location>
</feature>
<dbReference type="SMART" id="SM00032">
    <property type="entry name" value="CCP"/>
    <property type="match status" value="17"/>
</dbReference>
<proteinExistence type="predicted"/>
<comment type="caution">
    <text evidence="7">The sequence shown here is derived from an EMBL/GenBank/DDBJ whole genome shotgun (WGS) entry which is preliminary data.</text>
</comment>
<keyword evidence="1 5" id="KW-0768">Sushi</keyword>
<feature type="domain" description="Sushi" evidence="6">
    <location>
        <begin position="618"/>
        <end position="675"/>
    </location>
</feature>
<organism evidence="7 8">
    <name type="scientific">Dreissena polymorpha</name>
    <name type="common">Zebra mussel</name>
    <name type="synonym">Mytilus polymorpha</name>
    <dbReference type="NCBI Taxonomy" id="45954"/>
    <lineage>
        <taxon>Eukaryota</taxon>
        <taxon>Metazoa</taxon>
        <taxon>Spiralia</taxon>
        <taxon>Lophotrochozoa</taxon>
        <taxon>Mollusca</taxon>
        <taxon>Bivalvia</taxon>
        <taxon>Autobranchia</taxon>
        <taxon>Heteroconchia</taxon>
        <taxon>Euheterodonta</taxon>
        <taxon>Imparidentia</taxon>
        <taxon>Neoheterodontei</taxon>
        <taxon>Myida</taxon>
        <taxon>Dreissenoidea</taxon>
        <taxon>Dreissenidae</taxon>
        <taxon>Dreissena</taxon>
    </lineage>
</organism>
<dbReference type="PROSITE" id="PS50923">
    <property type="entry name" value="SUSHI"/>
    <property type="match status" value="16"/>
</dbReference>
<feature type="domain" description="Sushi" evidence="6">
    <location>
        <begin position="734"/>
        <end position="791"/>
    </location>
</feature>
<evidence type="ECO:0000256" key="3">
    <source>
        <dbReference type="ARBA" id="ARBA00023157"/>
    </source>
</evidence>
<feature type="domain" description="Sushi" evidence="6">
    <location>
        <begin position="908"/>
        <end position="965"/>
    </location>
</feature>
<name>A0A9D4CIQ9_DREPO</name>
<dbReference type="Pfam" id="PF00084">
    <property type="entry name" value="Sushi"/>
    <property type="match status" value="16"/>
</dbReference>
<evidence type="ECO:0000259" key="6">
    <source>
        <dbReference type="PROSITE" id="PS50923"/>
    </source>
</evidence>
<feature type="domain" description="Sushi" evidence="6">
    <location>
        <begin position="560"/>
        <end position="617"/>
    </location>
</feature>
<dbReference type="Gene3D" id="2.10.70.10">
    <property type="entry name" value="Complement Module, domain 1"/>
    <property type="match status" value="16"/>
</dbReference>
<dbReference type="InterPro" id="IPR050350">
    <property type="entry name" value="Compl-Cell_Adhes-Reg"/>
</dbReference>
<keyword evidence="4" id="KW-0325">Glycoprotein</keyword>
<evidence type="ECO:0000256" key="2">
    <source>
        <dbReference type="ARBA" id="ARBA00022737"/>
    </source>
</evidence>
<keyword evidence="3" id="KW-1015">Disulfide bond</keyword>
<feature type="domain" description="Sushi" evidence="6">
    <location>
        <begin position="386"/>
        <end position="443"/>
    </location>
</feature>
<dbReference type="PANTHER" id="PTHR19325">
    <property type="entry name" value="COMPLEMENT COMPONENT-RELATED SUSHI DOMAIN-CONTAINING"/>
    <property type="match status" value="1"/>
</dbReference>
<reference evidence="7" key="2">
    <citation type="submission" date="2020-11" db="EMBL/GenBank/DDBJ databases">
        <authorList>
            <person name="McCartney M.A."/>
            <person name="Auch B."/>
            <person name="Kono T."/>
            <person name="Mallez S."/>
            <person name="Becker A."/>
            <person name="Gohl D.M."/>
            <person name="Silverstein K.A.T."/>
            <person name="Koren S."/>
            <person name="Bechman K.B."/>
            <person name="Herman A."/>
            <person name="Abrahante J.E."/>
            <person name="Garbe J."/>
        </authorList>
    </citation>
    <scope>NUCLEOTIDE SEQUENCE</scope>
    <source>
        <strain evidence="7">Duluth1</strain>
        <tissue evidence="7">Whole animal</tissue>
    </source>
</reference>
<feature type="domain" description="Sushi" evidence="6">
    <location>
        <begin position="966"/>
        <end position="1023"/>
    </location>
</feature>
<feature type="domain" description="Sushi" evidence="6">
    <location>
        <begin position="212"/>
        <end position="269"/>
    </location>
</feature>
<accession>A0A9D4CIQ9</accession>
<comment type="caution">
    <text evidence="5">Lacks conserved residue(s) required for the propagation of feature annotation.</text>
</comment>
<feature type="domain" description="Sushi" evidence="6">
    <location>
        <begin position="792"/>
        <end position="849"/>
    </location>
</feature>
<dbReference type="EMBL" id="JAIWYP010000012">
    <property type="protein sequence ID" value="KAH3725242.1"/>
    <property type="molecule type" value="Genomic_DNA"/>
</dbReference>
<dbReference type="InterPro" id="IPR000436">
    <property type="entry name" value="Sushi_SCR_CCP_dom"/>
</dbReference>
<keyword evidence="2" id="KW-0677">Repeat</keyword>
<dbReference type="CDD" id="cd00033">
    <property type="entry name" value="CCP"/>
    <property type="match status" value="1"/>
</dbReference>
<gene>
    <name evidence="7" type="ORF">DPMN_051077</name>
</gene>
<feature type="domain" description="Sushi" evidence="6">
    <location>
        <begin position="328"/>
        <end position="385"/>
    </location>
</feature>
<evidence type="ECO:0000313" key="7">
    <source>
        <dbReference type="EMBL" id="KAH3725242.1"/>
    </source>
</evidence>